<evidence type="ECO:0008006" key="4">
    <source>
        <dbReference type="Google" id="ProtNLM"/>
    </source>
</evidence>
<protein>
    <recommendedName>
        <fullName evidence="4">TRL-like family protein</fullName>
    </recommendedName>
</protein>
<dbReference type="Proteomes" id="UP000297422">
    <property type="component" value="Unassembled WGS sequence"/>
</dbReference>
<evidence type="ECO:0000256" key="1">
    <source>
        <dbReference type="SAM" id="SignalP"/>
    </source>
</evidence>
<dbReference type="RefSeq" id="WP_135683717.1">
    <property type="nucleotide sequence ID" value="NZ_RQEQ01000065.1"/>
</dbReference>
<proteinExistence type="predicted"/>
<feature type="signal peptide" evidence="1">
    <location>
        <begin position="1"/>
        <end position="24"/>
    </location>
</feature>
<keyword evidence="3" id="KW-1185">Reference proteome</keyword>
<dbReference type="EMBL" id="RQGT01000008">
    <property type="protein sequence ID" value="TGM22109.1"/>
    <property type="molecule type" value="Genomic_DNA"/>
</dbReference>
<evidence type="ECO:0000313" key="3">
    <source>
        <dbReference type="Proteomes" id="UP000297422"/>
    </source>
</evidence>
<dbReference type="Pfam" id="PF13146">
    <property type="entry name" value="TRL"/>
    <property type="match status" value="1"/>
</dbReference>
<dbReference type="InterPro" id="IPR025113">
    <property type="entry name" value="TRL-like"/>
</dbReference>
<reference evidence="3" key="1">
    <citation type="journal article" date="2019" name="PLoS Negl. Trop. Dis.">
        <title>Revisiting the worldwide diversity of Leptospira species in the environment.</title>
        <authorList>
            <person name="Vincent A.T."/>
            <person name="Schiettekatte O."/>
            <person name="Bourhy P."/>
            <person name="Veyrier F.J."/>
            <person name="Picardeau M."/>
        </authorList>
    </citation>
    <scope>NUCLEOTIDE SEQUENCE [LARGE SCALE GENOMIC DNA]</scope>
    <source>
        <strain evidence="3">201702407</strain>
    </source>
</reference>
<organism evidence="2 3">
    <name type="scientific">Leptospira stimsonii</name>
    <dbReference type="NCBI Taxonomy" id="2202203"/>
    <lineage>
        <taxon>Bacteria</taxon>
        <taxon>Pseudomonadati</taxon>
        <taxon>Spirochaetota</taxon>
        <taxon>Spirochaetia</taxon>
        <taxon>Leptospirales</taxon>
        <taxon>Leptospiraceae</taxon>
        <taxon>Leptospira</taxon>
    </lineage>
</organism>
<feature type="chain" id="PRO_5045542375" description="TRL-like family protein" evidence="1">
    <location>
        <begin position="25"/>
        <end position="127"/>
    </location>
</feature>
<name>A0ABY2NDK4_9LEPT</name>
<evidence type="ECO:0000313" key="2">
    <source>
        <dbReference type="EMBL" id="TGM22109.1"/>
    </source>
</evidence>
<gene>
    <name evidence="2" type="ORF">EHQ90_01265</name>
</gene>
<comment type="caution">
    <text evidence="2">The sequence shown here is derived from an EMBL/GenBank/DDBJ whole genome shotgun (WGS) entry which is preliminary data.</text>
</comment>
<accession>A0ABY2NDK4</accession>
<sequence length="127" mass="14282">MTKKSRILYSCLAFFLLQFSNCIATLEPAILFSFNTQHLLSKSNGTLISSTRVLKKGESCGYAISFLHYNTAYRGPKNSLAEIANDFGIERNAVVDYASFSFLGLIFYKNCLFVWGNRITAENLRAN</sequence>
<keyword evidence="1" id="KW-0732">Signal</keyword>